<evidence type="ECO:0000313" key="1">
    <source>
        <dbReference type="EMBL" id="KAI3370481.1"/>
    </source>
</evidence>
<reference evidence="1" key="1">
    <citation type="submission" date="2022-04" db="EMBL/GenBank/DDBJ databases">
        <title>Jade perch genome.</title>
        <authorList>
            <person name="Chao B."/>
        </authorList>
    </citation>
    <scope>NUCLEOTIDE SEQUENCE</scope>
    <source>
        <strain evidence="1">CB-2022</strain>
    </source>
</reference>
<accession>A0ACB8WRP5</accession>
<proteinExistence type="predicted"/>
<protein>
    <submittedName>
        <fullName evidence="1">Uncharacterized protein</fullName>
    </submittedName>
</protein>
<sequence length="265" mass="29564">FCTDAVLPTKTIKVFPNQKPWLDSTVKPLLKACDAAYRSARPRSGTGGPGGPEHAPLLIHGEAVERVNNIKFLGIHITSDLTWSMNTAHLVKKAQQRLFFLRKLKRAGLSPQLLTNFYRATICSFSTSTYSAWLDSSLFFSSSGVAGVRNTKGLFFIFTLLSRVCLTSSIDKFIDRQGPTGLMAEKTTNSELISKYMSFMDPVIALLKKTSEASPDFAPLEGLLENIKGLMEETNKQNEEFGVKTEIAEQELEKLKKLFKFLEEQ</sequence>
<comment type="caution">
    <text evidence="1">The sequence shown here is derived from an EMBL/GenBank/DDBJ whole genome shotgun (WGS) entry which is preliminary data.</text>
</comment>
<gene>
    <name evidence="1" type="ORF">L3Q82_025244</name>
</gene>
<keyword evidence="2" id="KW-1185">Reference proteome</keyword>
<feature type="non-terminal residue" evidence="1">
    <location>
        <position position="1"/>
    </location>
</feature>
<organism evidence="1 2">
    <name type="scientific">Scortum barcoo</name>
    <name type="common">barcoo grunter</name>
    <dbReference type="NCBI Taxonomy" id="214431"/>
    <lineage>
        <taxon>Eukaryota</taxon>
        <taxon>Metazoa</taxon>
        <taxon>Chordata</taxon>
        <taxon>Craniata</taxon>
        <taxon>Vertebrata</taxon>
        <taxon>Euteleostomi</taxon>
        <taxon>Actinopterygii</taxon>
        <taxon>Neopterygii</taxon>
        <taxon>Teleostei</taxon>
        <taxon>Neoteleostei</taxon>
        <taxon>Acanthomorphata</taxon>
        <taxon>Eupercaria</taxon>
        <taxon>Centrarchiformes</taxon>
        <taxon>Terapontoidei</taxon>
        <taxon>Terapontidae</taxon>
        <taxon>Scortum</taxon>
    </lineage>
</organism>
<evidence type="ECO:0000313" key="2">
    <source>
        <dbReference type="Proteomes" id="UP000831701"/>
    </source>
</evidence>
<dbReference type="EMBL" id="CM041537">
    <property type="protein sequence ID" value="KAI3370481.1"/>
    <property type="molecule type" value="Genomic_DNA"/>
</dbReference>
<dbReference type="Proteomes" id="UP000831701">
    <property type="component" value="Chromosome 7"/>
</dbReference>
<name>A0ACB8WRP5_9TELE</name>